<gene>
    <name evidence="2" type="primary">Contig7148.g7655</name>
    <name evidence="2" type="ORF">STYLEM_5611</name>
</gene>
<reference evidence="2 3" key="1">
    <citation type="submission" date="2014-06" db="EMBL/GenBank/DDBJ databases">
        <authorList>
            <person name="Swart Estienne"/>
        </authorList>
    </citation>
    <scope>NUCLEOTIDE SEQUENCE [LARGE SCALE GENOMIC DNA]</scope>
    <source>
        <strain evidence="2 3">130c</strain>
    </source>
</reference>
<dbReference type="AlphaFoldDB" id="A0A078A500"/>
<proteinExistence type="predicted"/>
<sequence>MPSQYDNTYHFEYSKPTYDTVEDKIKFQTIREADEVLELKTSREPTREEEIQYLDWLESEFASDPWITHRFRKYTASPKRWAWKNAMEQKRDYQSQMFTNYIFGFLLTWPLGVYVGRSMQTRGTGVPSVPLQKYLHDFYNLDPSHYSRKLFRRYFFITCSLGGVFFAYATVENRYKNPWYSRPDLKPFPAMVAKDHLDRNEKQMYETNYRSYHQEEAKMQRKNSTWYRLLFPNDALFDAKKNTYHGTHKENNYNPANGYYSNPGNVHYRHHLNE</sequence>
<name>A0A078A500_STYLE</name>
<dbReference type="EMBL" id="CCKQ01005424">
    <property type="protein sequence ID" value="CDW76650.1"/>
    <property type="molecule type" value="Genomic_DNA"/>
</dbReference>
<evidence type="ECO:0000313" key="2">
    <source>
        <dbReference type="EMBL" id="CDW76650.1"/>
    </source>
</evidence>
<keyword evidence="1" id="KW-0472">Membrane</keyword>
<keyword evidence="3" id="KW-1185">Reference proteome</keyword>
<keyword evidence="1" id="KW-1133">Transmembrane helix</keyword>
<dbReference type="Proteomes" id="UP000039865">
    <property type="component" value="Unassembled WGS sequence"/>
</dbReference>
<organism evidence="2 3">
    <name type="scientific">Stylonychia lemnae</name>
    <name type="common">Ciliate</name>
    <dbReference type="NCBI Taxonomy" id="5949"/>
    <lineage>
        <taxon>Eukaryota</taxon>
        <taxon>Sar</taxon>
        <taxon>Alveolata</taxon>
        <taxon>Ciliophora</taxon>
        <taxon>Intramacronucleata</taxon>
        <taxon>Spirotrichea</taxon>
        <taxon>Stichotrichia</taxon>
        <taxon>Sporadotrichida</taxon>
        <taxon>Oxytrichidae</taxon>
        <taxon>Stylonychinae</taxon>
        <taxon>Stylonychia</taxon>
    </lineage>
</organism>
<feature type="transmembrane region" description="Helical" evidence="1">
    <location>
        <begin position="98"/>
        <end position="116"/>
    </location>
</feature>
<dbReference type="InParanoid" id="A0A078A500"/>
<feature type="transmembrane region" description="Helical" evidence="1">
    <location>
        <begin position="154"/>
        <end position="171"/>
    </location>
</feature>
<accession>A0A078A500</accession>
<keyword evidence="1" id="KW-0812">Transmembrane</keyword>
<evidence type="ECO:0000256" key="1">
    <source>
        <dbReference type="SAM" id="Phobius"/>
    </source>
</evidence>
<evidence type="ECO:0000313" key="3">
    <source>
        <dbReference type="Proteomes" id="UP000039865"/>
    </source>
</evidence>
<dbReference type="OrthoDB" id="10404877at2759"/>
<protein>
    <submittedName>
        <fullName evidence="2">Uncharacterized protein</fullName>
    </submittedName>
</protein>